<evidence type="ECO:0000256" key="1">
    <source>
        <dbReference type="SAM" id="MobiDB-lite"/>
    </source>
</evidence>
<evidence type="ECO:0000313" key="3">
    <source>
        <dbReference type="Proteomes" id="UP001243989"/>
    </source>
</evidence>
<dbReference type="RefSeq" id="XP_060442621.1">
    <property type="nucleotide sequence ID" value="XM_060586820.1"/>
</dbReference>
<dbReference type="EMBL" id="JAHMHQ010000016">
    <property type="protein sequence ID" value="KAK1634014.1"/>
    <property type="molecule type" value="Genomic_DNA"/>
</dbReference>
<dbReference type="AlphaFoldDB" id="A0AAJ0ECI6"/>
<feature type="compositionally biased region" description="Basic residues" evidence="1">
    <location>
        <begin position="272"/>
        <end position="284"/>
    </location>
</feature>
<accession>A0AAJ0ECI6</accession>
<dbReference type="GeneID" id="85471682"/>
<reference evidence="2" key="1">
    <citation type="submission" date="2021-06" db="EMBL/GenBank/DDBJ databases">
        <title>Comparative genomics, transcriptomics and evolutionary studies reveal genomic signatures of adaptation to plant cell wall in hemibiotrophic fungi.</title>
        <authorList>
            <consortium name="DOE Joint Genome Institute"/>
            <person name="Baroncelli R."/>
            <person name="Diaz J.F."/>
            <person name="Benocci T."/>
            <person name="Peng M."/>
            <person name="Battaglia E."/>
            <person name="Haridas S."/>
            <person name="Andreopoulos W."/>
            <person name="Labutti K."/>
            <person name="Pangilinan J."/>
            <person name="Floch G.L."/>
            <person name="Makela M.R."/>
            <person name="Henrissat B."/>
            <person name="Grigoriev I.V."/>
            <person name="Crouch J.A."/>
            <person name="De Vries R.P."/>
            <person name="Sukno S.A."/>
            <person name="Thon M.R."/>
        </authorList>
    </citation>
    <scope>NUCLEOTIDE SEQUENCE</scope>
    <source>
        <strain evidence="2">CBS 102054</strain>
    </source>
</reference>
<comment type="caution">
    <text evidence="2">The sequence shown here is derived from an EMBL/GenBank/DDBJ whole genome shotgun (WGS) entry which is preliminary data.</text>
</comment>
<dbReference type="Proteomes" id="UP001243989">
    <property type="component" value="Unassembled WGS sequence"/>
</dbReference>
<keyword evidence="3" id="KW-1185">Reference proteome</keyword>
<evidence type="ECO:0000313" key="2">
    <source>
        <dbReference type="EMBL" id="KAK1634014.1"/>
    </source>
</evidence>
<protein>
    <submittedName>
        <fullName evidence="2">Uncharacterized protein</fullName>
    </submittedName>
</protein>
<organism evidence="2 3">
    <name type="scientific">Colletotrichum phormii</name>
    <dbReference type="NCBI Taxonomy" id="359342"/>
    <lineage>
        <taxon>Eukaryota</taxon>
        <taxon>Fungi</taxon>
        <taxon>Dikarya</taxon>
        <taxon>Ascomycota</taxon>
        <taxon>Pezizomycotina</taxon>
        <taxon>Sordariomycetes</taxon>
        <taxon>Hypocreomycetidae</taxon>
        <taxon>Glomerellales</taxon>
        <taxon>Glomerellaceae</taxon>
        <taxon>Colletotrichum</taxon>
        <taxon>Colletotrichum acutatum species complex</taxon>
    </lineage>
</organism>
<name>A0AAJ0ECI6_9PEZI</name>
<gene>
    <name evidence="2" type="ORF">BDP81DRAFT_379350</name>
</gene>
<sequence>MALLTTWVNGHLGFTLNTVGTFIPAAFIIKEAIPEKPIAETWVTVVTGAGGDLKDAGGVFPDVAFWDDNGKRIGRYRTKLGDKIAQSSERTVKIPNNENDGTISDPQYIMLSHDTDATCVAMVQVSNGRLSGTVYGDTGYKCGQAWYHSQRKFKGDNLMSKCVWLDSDHSHPNFNARAMSFHLRDMLPSPDKLKLYNSEPAYLCKSTPRYSFWKHLIPDGIVPFFYPVLKYNNHSLNPKLEGTNENPIDALDRFKYNKDVYVQQSESEKEYRRRRRARSTRPNKRQGSNMDPDHLVLTEIPGQTAREICEHPNSVGYDIVSFVDGKYCDLTKRSVGTAKADKELYDLCVGTIMANCFDVNSTTVIGAQGLVGRREGFASGASAKSYKTRAHWK</sequence>
<feature type="region of interest" description="Disordered" evidence="1">
    <location>
        <begin position="265"/>
        <end position="295"/>
    </location>
</feature>
<proteinExistence type="predicted"/>